<dbReference type="GO" id="GO:0052693">
    <property type="term" value="F:epoxyqueuosine reductase activity"/>
    <property type="evidence" value="ECO:0007669"/>
    <property type="project" value="TreeGrafter"/>
</dbReference>
<evidence type="ECO:0000256" key="5">
    <source>
        <dbReference type="ARBA" id="ARBA00023002"/>
    </source>
</evidence>
<evidence type="ECO:0000256" key="2">
    <source>
        <dbReference type="ARBA" id="ARBA00022490"/>
    </source>
</evidence>
<dbReference type="Pfam" id="PF13646">
    <property type="entry name" value="HEAT_2"/>
    <property type="match status" value="1"/>
</dbReference>
<evidence type="ECO:0000313" key="7">
    <source>
        <dbReference type="EMBL" id="SUZ97262.1"/>
    </source>
</evidence>
<protein>
    <recommendedName>
        <fullName evidence="6">4Fe-4S ferredoxin-type domain-containing protein</fullName>
    </recommendedName>
</protein>
<dbReference type="SUPFAM" id="SSF46548">
    <property type="entry name" value="alpha-helical ferredoxin"/>
    <property type="match status" value="1"/>
</dbReference>
<proteinExistence type="predicted"/>
<dbReference type="PROSITE" id="PS51379">
    <property type="entry name" value="4FE4S_FER_2"/>
    <property type="match status" value="1"/>
</dbReference>
<accession>A0A381RZJ6</accession>
<dbReference type="PROSITE" id="PS00198">
    <property type="entry name" value="4FE4S_FER_1"/>
    <property type="match status" value="1"/>
</dbReference>
<keyword evidence="1" id="KW-0408">Iron</keyword>
<dbReference type="InterPro" id="IPR017900">
    <property type="entry name" value="4Fe4S_Fe_S_CS"/>
</dbReference>
<dbReference type="AlphaFoldDB" id="A0A381RZJ6"/>
<reference evidence="7" key="1">
    <citation type="submission" date="2018-05" db="EMBL/GenBank/DDBJ databases">
        <authorList>
            <person name="Lanie J.A."/>
            <person name="Ng W.-L."/>
            <person name="Kazmierczak K.M."/>
            <person name="Andrzejewski T.M."/>
            <person name="Davidsen T.M."/>
            <person name="Wayne K.J."/>
            <person name="Tettelin H."/>
            <person name="Glass J.I."/>
            <person name="Rusch D."/>
            <person name="Podicherti R."/>
            <person name="Tsui H.-C.T."/>
            <person name="Winkler M.E."/>
        </authorList>
    </citation>
    <scope>NUCLEOTIDE SEQUENCE</scope>
</reference>
<dbReference type="GO" id="GO:0008616">
    <property type="term" value="P:tRNA queuosine(34) biosynthetic process"/>
    <property type="evidence" value="ECO:0007669"/>
    <property type="project" value="UniProtKB-KW"/>
</dbReference>
<dbReference type="Pfam" id="PF13484">
    <property type="entry name" value="Fer4_16"/>
    <property type="match status" value="1"/>
</dbReference>
<dbReference type="InterPro" id="IPR013542">
    <property type="entry name" value="QueG_DUF1730"/>
</dbReference>
<name>A0A381RZJ6_9ZZZZ</name>
<dbReference type="EMBL" id="UINC01002492">
    <property type="protein sequence ID" value="SUZ97262.1"/>
    <property type="molecule type" value="Genomic_DNA"/>
</dbReference>
<dbReference type="InterPro" id="IPR017896">
    <property type="entry name" value="4Fe4S_Fe-S-bd"/>
</dbReference>
<evidence type="ECO:0000259" key="6">
    <source>
        <dbReference type="PROSITE" id="PS51379"/>
    </source>
</evidence>
<keyword evidence="2" id="KW-0963">Cytoplasm</keyword>
<organism evidence="7">
    <name type="scientific">marine metagenome</name>
    <dbReference type="NCBI Taxonomy" id="408172"/>
    <lineage>
        <taxon>unclassified sequences</taxon>
        <taxon>metagenomes</taxon>
        <taxon>ecological metagenomes</taxon>
    </lineage>
</organism>
<dbReference type="InterPro" id="IPR004453">
    <property type="entry name" value="QueG"/>
</dbReference>
<evidence type="ECO:0000256" key="1">
    <source>
        <dbReference type="ARBA" id="ARBA00022485"/>
    </source>
</evidence>
<evidence type="ECO:0000256" key="3">
    <source>
        <dbReference type="ARBA" id="ARBA00022694"/>
    </source>
</evidence>
<keyword evidence="1" id="KW-0004">4Fe-4S</keyword>
<dbReference type="Gene3D" id="3.30.70.20">
    <property type="match status" value="1"/>
</dbReference>
<dbReference type="PANTHER" id="PTHR30002:SF4">
    <property type="entry name" value="EPOXYQUEUOSINE REDUCTASE"/>
    <property type="match status" value="1"/>
</dbReference>
<keyword evidence="1" id="KW-0411">Iron-sulfur</keyword>
<keyword evidence="1" id="KW-0479">Metal-binding</keyword>
<evidence type="ECO:0000256" key="4">
    <source>
        <dbReference type="ARBA" id="ARBA00022785"/>
    </source>
</evidence>
<dbReference type="GO" id="GO:0051539">
    <property type="term" value="F:4 iron, 4 sulfur cluster binding"/>
    <property type="evidence" value="ECO:0007669"/>
    <property type="project" value="UniProtKB-KW"/>
</dbReference>
<dbReference type="Pfam" id="PF08331">
    <property type="entry name" value="QueG_DUF1730"/>
    <property type="match status" value="1"/>
</dbReference>
<dbReference type="InterPro" id="IPR004155">
    <property type="entry name" value="PBS_lyase_HEAT"/>
</dbReference>
<dbReference type="NCBIfam" id="TIGR00276">
    <property type="entry name" value="tRNA epoxyqueuosine(34) reductase QueG"/>
    <property type="match status" value="1"/>
</dbReference>
<dbReference type="SMART" id="SM00567">
    <property type="entry name" value="EZ_HEAT"/>
    <property type="match status" value="2"/>
</dbReference>
<dbReference type="InterPro" id="IPR016024">
    <property type="entry name" value="ARM-type_fold"/>
</dbReference>
<keyword evidence="5" id="KW-0560">Oxidoreductase</keyword>
<feature type="domain" description="4Fe-4S ferredoxin-type" evidence="6">
    <location>
        <begin position="176"/>
        <end position="208"/>
    </location>
</feature>
<gene>
    <name evidence="7" type="ORF">METZ01_LOCUS50116</name>
</gene>
<sequence>MSIDENPTDLVKTCAYNLGFDVVRITSAEPFLRERAVAEKRIQQGFMDGLSWYTQSRVRRGTDPNVLLPGAKSIISVGVSYLSESFQQPKNGTKIARYAWGKDYHKVIKNKLKGLVRDVEERLTHTVNARWYVDDGPMLDRAVAQRSGIGWFGKNTNILTSSHGSWVFLGQLITDLDLDIDPPLKKDCGTCTLCIEACPTDALVSPYVLDNQRCISHLTIENRGSIPVPMRPLIGEWAFGCDICQEVCPVNLKAMTTNEESFQLNVFDGFDLEKLLEIDEEEFRTLFAGSSLRRAKLTGLKRNLCVVLGNLGDENSVPVLNRALNDDEALVRSHAAWALGRIGGSIAWQALEIAVGIEHDQEVKKEILTALVMDTI</sequence>
<dbReference type="Gene3D" id="1.25.10.10">
    <property type="entry name" value="Leucine-rich Repeat Variant"/>
    <property type="match status" value="1"/>
</dbReference>
<dbReference type="SUPFAM" id="SSF48371">
    <property type="entry name" value="ARM repeat"/>
    <property type="match status" value="1"/>
</dbReference>
<keyword evidence="3" id="KW-0819">tRNA processing</keyword>
<dbReference type="PANTHER" id="PTHR30002">
    <property type="entry name" value="EPOXYQUEUOSINE REDUCTASE"/>
    <property type="match status" value="1"/>
</dbReference>
<dbReference type="InterPro" id="IPR011989">
    <property type="entry name" value="ARM-like"/>
</dbReference>
<keyword evidence="4" id="KW-0671">Queuosine biosynthesis</keyword>